<feature type="compositionally biased region" description="Polar residues" evidence="1">
    <location>
        <begin position="347"/>
        <end position="360"/>
    </location>
</feature>
<organism evidence="2 3">
    <name type="scientific">Acaromyces ingoldii</name>
    <dbReference type="NCBI Taxonomy" id="215250"/>
    <lineage>
        <taxon>Eukaryota</taxon>
        <taxon>Fungi</taxon>
        <taxon>Dikarya</taxon>
        <taxon>Basidiomycota</taxon>
        <taxon>Ustilaginomycotina</taxon>
        <taxon>Exobasidiomycetes</taxon>
        <taxon>Exobasidiales</taxon>
        <taxon>Cryptobasidiaceae</taxon>
        <taxon>Acaromyces</taxon>
    </lineage>
</organism>
<feature type="region of interest" description="Disordered" evidence="1">
    <location>
        <begin position="588"/>
        <end position="623"/>
    </location>
</feature>
<feature type="region of interest" description="Disordered" evidence="1">
    <location>
        <begin position="435"/>
        <end position="482"/>
    </location>
</feature>
<dbReference type="Proteomes" id="UP000245768">
    <property type="component" value="Unassembled WGS sequence"/>
</dbReference>
<feature type="region of interest" description="Disordered" evidence="1">
    <location>
        <begin position="332"/>
        <end position="364"/>
    </location>
</feature>
<dbReference type="GeneID" id="37042760"/>
<feature type="compositionally biased region" description="Basic and acidic residues" evidence="1">
    <location>
        <begin position="503"/>
        <end position="512"/>
    </location>
</feature>
<dbReference type="InParanoid" id="A0A316Z2H4"/>
<accession>A0A316Z2H4</accession>
<protein>
    <submittedName>
        <fullName evidence="2">Uncharacterized protein</fullName>
    </submittedName>
</protein>
<feature type="compositionally biased region" description="Low complexity" evidence="1">
    <location>
        <begin position="180"/>
        <end position="196"/>
    </location>
</feature>
<sequence length="623" mass="67635">MGRSLRSPSHYDDVFLDKSKSVIIHILAQLNKHGEIPHALALAPKARRERHTILAGRLGETFCDDQVSEESEEGERRKEKRRSIRREMAKLSEFTYEQLVEYLDPDDKFFKRLTEIIIKETAAQAYNRLQKEEAAAASADQTGFPTQAMTGAFATRARTALGNSGSMYFLARDESGLVRSRSSSSSSNLTSISSASGDSPPPRDAATTRISRVGRLSQQDLSASTTPSASSVRADLMARRASLTAQRQALQLSREERRRERILRHIDSERPSNEISAPSPATAPNNTIPSTFLSSSSLLGEPSQFLSLGAPTFVSRPRASNFHVARSSSTSELSTVPFPTGHGAPTTGINDVTASASSQESSRDVFDQLNRTIERTAESLSAAEPPTGHGEEATTSLTRLPAVSDGGSLRSLPRDLEARHQALEASLERMRALRTSPERLGTSPRQQQEVGHTTVTGSTPPSLRRSGASRASLRWPGARSNSGARRIEDFTAFAARRRSGARQQDDHPDRVRSPPPELQSAHQTFEEAFRTLQRAATSIEETLGVSSQRDARGAEATDDDGDDVGIEIDGESGMAARYELASAGVSLTEGHLRSGTSSQRPIARLPSRQPTHTVPGGEQAPPR</sequence>
<feature type="compositionally biased region" description="Polar residues" evidence="1">
    <location>
        <begin position="216"/>
        <end position="231"/>
    </location>
</feature>
<reference evidence="2 3" key="1">
    <citation type="journal article" date="2018" name="Mol. Biol. Evol.">
        <title>Broad Genomic Sampling Reveals a Smut Pathogenic Ancestry of the Fungal Clade Ustilaginomycotina.</title>
        <authorList>
            <person name="Kijpornyongpan T."/>
            <person name="Mondo S.J."/>
            <person name="Barry K."/>
            <person name="Sandor L."/>
            <person name="Lee J."/>
            <person name="Lipzen A."/>
            <person name="Pangilinan J."/>
            <person name="LaButti K."/>
            <person name="Hainaut M."/>
            <person name="Henrissat B."/>
            <person name="Grigoriev I.V."/>
            <person name="Spatafora J.W."/>
            <person name="Aime M.C."/>
        </authorList>
    </citation>
    <scope>NUCLEOTIDE SEQUENCE [LARGE SCALE GENOMIC DNA]</scope>
    <source>
        <strain evidence="2 3">MCA 4198</strain>
    </source>
</reference>
<dbReference type="AlphaFoldDB" id="A0A316Z2H4"/>
<feature type="region of interest" description="Disordered" evidence="1">
    <location>
        <begin position="539"/>
        <end position="568"/>
    </location>
</feature>
<keyword evidence="3" id="KW-1185">Reference proteome</keyword>
<evidence type="ECO:0000313" key="3">
    <source>
        <dbReference type="Proteomes" id="UP000245768"/>
    </source>
</evidence>
<feature type="compositionally biased region" description="Polar residues" evidence="1">
    <location>
        <begin position="539"/>
        <end position="548"/>
    </location>
</feature>
<feature type="compositionally biased region" description="Basic and acidic residues" evidence="1">
    <location>
        <begin position="263"/>
        <end position="272"/>
    </location>
</feature>
<feature type="region of interest" description="Disordered" evidence="1">
    <location>
        <begin position="377"/>
        <end position="413"/>
    </location>
</feature>
<gene>
    <name evidence="2" type="ORF">FA10DRAFT_264921</name>
</gene>
<evidence type="ECO:0000313" key="2">
    <source>
        <dbReference type="EMBL" id="PWN94383.1"/>
    </source>
</evidence>
<feature type="region of interest" description="Disordered" evidence="1">
    <location>
        <begin position="179"/>
        <end position="232"/>
    </location>
</feature>
<dbReference type="EMBL" id="KZ819634">
    <property type="protein sequence ID" value="PWN94383.1"/>
    <property type="molecule type" value="Genomic_DNA"/>
</dbReference>
<evidence type="ECO:0000256" key="1">
    <source>
        <dbReference type="SAM" id="MobiDB-lite"/>
    </source>
</evidence>
<proteinExistence type="predicted"/>
<name>A0A316Z2H4_9BASI</name>
<feature type="region of interest" description="Disordered" evidence="1">
    <location>
        <begin position="497"/>
        <end position="520"/>
    </location>
</feature>
<feature type="region of interest" description="Disordered" evidence="1">
    <location>
        <begin position="263"/>
        <end position="288"/>
    </location>
</feature>
<feature type="compositionally biased region" description="Acidic residues" evidence="1">
    <location>
        <begin position="556"/>
        <end position="568"/>
    </location>
</feature>
<feature type="compositionally biased region" description="Polar residues" evidence="1">
    <location>
        <begin position="443"/>
        <end position="461"/>
    </location>
</feature>
<feature type="compositionally biased region" description="Low complexity" evidence="1">
    <location>
        <begin position="462"/>
        <end position="474"/>
    </location>
</feature>
<dbReference type="RefSeq" id="XP_025381581.1">
    <property type="nucleotide sequence ID" value="XM_025520844.1"/>
</dbReference>